<keyword evidence="9" id="KW-1185">Reference proteome</keyword>
<protein>
    <recommendedName>
        <fullName evidence="3">DNA-directed RNA polymerase III subunit RPC9</fullName>
    </recommendedName>
</protein>
<dbReference type="GO" id="GO:0005666">
    <property type="term" value="C:RNA polymerase III complex"/>
    <property type="evidence" value="ECO:0007669"/>
    <property type="project" value="InterPro"/>
</dbReference>
<evidence type="ECO:0000256" key="7">
    <source>
        <dbReference type="SAM" id="MobiDB-lite"/>
    </source>
</evidence>
<reference evidence="8 9" key="1">
    <citation type="submission" date="2016-07" db="EMBL/GenBank/DDBJ databases">
        <title>Pervasive Adenine N6-methylation of Active Genes in Fungi.</title>
        <authorList>
            <consortium name="DOE Joint Genome Institute"/>
            <person name="Mondo S.J."/>
            <person name="Dannebaum R.O."/>
            <person name="Kuo R.C."/>
            <person name="Labutti K."/>
            <person name="Haridas S."/>
            <person name="Kuo A."/>
            <person name="Salamov A."/>
            <person name="Ahrendt S.R."/>
            <person name="Lipzen A."/>
            <person name="Sullivan W."/>
            <person name="Andreopoulos W.B."/>
            <person name="Clum A."/>
            <person name="Lindquist E."/>
            <person name="Daum C."/>
            <person name="Ramamoorthy G.K."/>
            <person name="Gryganskyi A."/>
            <person name="Culley D."/>
            <person name="Magnuson J.K."/>
            <person name="James T.Y."/>
            <person name="O'Malley M.A."/>
            <person name="Stajich J.E."/>
            <person name="Spatafora J.W."/>
            <person name="Visel A."/>
            <person name="Grigoriev I.V."/>
        </authorList>
    </citation>
    <scope>NUCLEOTIDE SEQUENCE [LARGE SCALE GENOMIC DNA]</scope>
    <source>
        <strain evidence="8 9">68-887.2</strain>
    </source>
</reference>
<keyword evidence="5" id="KW-0804">Transcription</keyword>
<dbReference type="Proteomes" id="UP000193986">
    <property type="component" value="Unassembled WGS sequence"/>
</dbReference>
<dbReference type="InterPro" id="IPR010997">
    <property type="entry name" value="HRDC-like_sf"/>
</dbReference>
<dbReference type="OrthoDB" id="1746530at2759"/>
<dbReference type="GO" id="GO:0000166">
    <property type="term" value="F:nucleotide binding"/>
    <property type="evidence" value="ECO:0007669"/>
    <property type="project" value="InterPro"/>
</dbReference>
<proteinExistence type="inferred from homology"/>
<evidence type="ECO:0000256" key="1">
    <source>
        <dbReference type="ARBA" id="ARBA00004123"/>
    </source>
</evidence>
<dbReference type="GO" id="GO:0006384">
    <property type="term" value="P:transcription initiation at RNA polymerase III promoter"/>
    <property type="evidence" value="ECO:0007669"/>
    <property type="project" value="InterPro"/>
</dbReference>
<dbReference type="InterPro" id="IPR038324">
    <property type="entry name" value="Rpb4/RPC9_sf"/>
</dbReference>
<evidence type="ECO:0000256" key="2">
    <source>
        <dbReference type="ARBA" id="ARBA00006898"/>
    </source>
</evidence>
<dbReference type="EMBL" id="MCFC01000054">
    <property type="protein sequence ID" value="ORY25752.1"/>
    <property type="molecule type" value="Genomic_DNA"/>
</dbReference>
<comment type="caution">
    <text evidence="8">The sequence shown here is derived from an EMBL/GenBank/DDBJ whole genome shotgun (WGS) entry which is preliminary data.</text>
</comment>
<comment type="similarity">
    <text evidence="2">Belongs to the eukaryotic RPC9 RNA polymerase subunit family.</text>
</comment>
<evidence type="ECO:0000313" key="8">
    <source>
        <dbReference type="EMBL" id="ORY25752.1"/>
    </source>
</evidence>
<dbReference type="InterPro" id="IPR038846">
    <property type="entry name" value="RPC9"/>
</dbReference>
<evidence type="ECO:0000256" key="5">
    <source>
        <dbReference type="ARBA" id="ARBA00023163"/>
    </source>
</evidence>
<dbReference type="InterPro" id="IPR005574">
    <property type="entry name" value="Rpb4/RPC9"/>
</dbReference>
<dbReference type="AlphaFoldDB" id="A0A1Y2AT80"/>
<evidence type="ECO:0000313" key="9">
    <source>
        <dbReference type="Proteomes" id="UP000193986"/>
    </source>
</evidence>
<accession>A0A1Y2AT80</accession>
<dbReference type="Gene3D" id="1.20.1250.40">
    <property type="match status" value="1"/>
</dbReference>
<dbReference type="InParanoid" id="A0A1Y2AT80"/>
<dbReference type="PANTHER" id="PTHR15561:SF0">
    <property type="entry name" value="DNA-DIRECTED RNA POLYMERASE III SUBUNIT RPC9"/>
    <property type="match status" value="1"/>
</dbReference>
<evidence type="ECO:0000256" key="3">
    <source>
        <dbReference type="ARBA" id="ARBA00016672"/>
    </source>
</evidence>
<comment type="subcellular location">
    <subcellularLocation>
        <location evidence="1">Nucleus</location>
    </subcellularLocation>
</comment>
<keyword evidence="6" id="KW-0539">Nucleus</keyword>
<dbReference type="STRING" id="71784.A0A1Y2AT80"/>
<evidence type="ECO:0000256" key="4">
    <source>
        <dbReference type="ARBA" id="ARBA00022478"/>
    </source>
</evidence>
<evidence type="ECO:0000256" key="6">
    <source>
        <dbReference type="ARBA" id="ARBA00023242"/>
    </source>
</evidence>
<feature type="region of interest" description="Disordered" evidence="7">
    <location>
        <begin position="227"/>
        <end position="248"/>
    </location>
</feature>
<feature type="compositionally biased region" description="Basic and acidic residues" evidence="7">
    <location>
        <begin position="227"/>
        <end position="242"/>
    </location>
</feature>
<name>A0A1Y2AT80_9TREE</name>
<keyword evidence="4" id="KW-0240">DNA-directed RNA polymerase</keyword>
<organism evidence="8 9">
    <name type="scientific">Naematelia encephala</name>
    <dbReference type="NCBI Taxonomy" id="71784"/>
    <lineage>
        <taxon>Eukaryota</taxon>
        <taxon>Fungi</taxon>
        <taxon>Dikarya</taxon>
        <taxon>Basidiomycota</taxon>
        <taxon>Agaricomycotina</taxon>
        <taxon>Tremellomycetes</taxon>
        <taxon>Tremellales</taxon>
        <taxon>Naemateliaceae</taxon>
        <taxon>Naematelia</taxon>
    </lineage>
</organism>
<gene>
    <name evidence="8" type="ORF">BCR39DRAFT_280782</name>
</gene>
<sequence>MKLSTNPPIHLSNYEVLTHFVSVKKETDELAERIAAAELRAKVVAATQIPPNKSDKDFEQLPSFEELPILSAEEAKKEREANRRGLSQELVWIQNQVIKYLCSEDMLMTARQSEEGVTRLADELQDHNLSKAEVLTISNLVPLVPAEIYCMIEEVDLRFRPDPASQLDAIINLVDSTLLPAPPPELETYIVKRRKHNPNEQRDHPGVVLDMQGDVMMEGGIEDEFVHEAEWGRDKEDGVGEEREGDMD</sequence>
<dbReference type="PANTHER" id="PTHR15561">
    <property type="entry name" value="CALCITONIN GENE-RELATED PEPTIDE-RECEPTOR COMPONENT PROTEIN"/>
    <property type="match status" value="1"/>
</dbReference>
<dbReference type="SUPFAM" id="SSF47819">
    <property type="entry name" value="HRDC-like"/>
    <property type="match status" value="1"/>
</dbReference>
<dbReference type="Pfam" id="PF03874">
    <property type="entry name" value="RNA_pol_Rpb4"/>
    <property type="match status" value="1"/>
</dbReference>